<dbReference type="Proteomes" id="UP001148018">
    <property type="component" value="Unassembled WGS sequence"/>
</dbReference>
<sequence length="107" mass="12221">RPQIRIRRRTPIDCGNATRRRWPPVAARSCCAYTKRTRTTPRLSPRVCCWRRSRGTRCSSCGLWSRSRDVIGPGEEGNPHPDRVCGRRHADRAPLPSSPCTRDGRIL</sequence>
<feature type="region of interest" description="Disordered" evidence="1">
    <location>
        <begin position="70"/>
        <end position="107"/>
    </location>
</feature>
<organism evidence="2 3">
    <name type="scientific">Muraenolepis orangiensis</name>
    <name type="common">Patagonian moray cod</name>
    <dbReference type="NCBI Taxonomy" id="630683"/>
    <lineage>
        <taxon>Eukaryota</taxon>
        <taxon>Metazoa</taxon>
        <taxon>Chordata</taxon>
        <taxon>Craniata</taxon>
        <taxon>Vertebrata</taxon>
        <taxon>Euteleostomi</taxon>
        <taxon>Actinopterygii</taxon>
        <taxon>Neopterygii</taxon>
        <taxon>Teleostei</taxon>
        <taxon>Neoteleostei</taxon>
        <taxon>Acanthomorphata</taxon>
        <taxon>Zeiogadaria</taxon>
        <taxon>Gadariae</taxon>
        <taxon>Gadiformes</taxon>
        <taxon>Muraenolepidoidei</taxon>
        <taxon>Muraenolepididae</taxon>
        <taxon>Muraenolepis</taxon>
    </lineage>
</organism>
<reference evidence="2" key="1">
    <citation type="submission" date="2022-07" db="EMBL/GenBank/DDBJ databases">
        <title>Chromosome-level genome of Muraenolepis orangiensis.</title>
        <authorList>
            <person name="Kim J."/>
        </authorList>
    </citation>
    <scope>NUCLEOTIDE SEQUENCE</scope>
    <source>
        <strain evidence="2">KU_S4_2022</strain>
        <tissue evidence="2">Muscle</tissue>
    </source>
</reference>
<evidence type="ECO:0000313" key="3">
    <source>
        <dbReference type="Proteomes" id="UP001148018"/>
    </source>
</evidence>
<dbReference type="AlphaFoldDB" id="A0A9Q0I2L6"/>
<name>A0A9Q0I2L6_9TELE</name>
<feature type="non-terminal residue" evidence="2">
    <location>
        <position position="107"/>
    </location>
</feature>
<evidence type="ECO:0000256" key="1">
    <source>
        <dbReference type="SAM" id="MobiDB-lite"/>
    </source>
</evidence>
<evidence type="ECO:0000313" key="2">
    <source>
        <dbReference type="EMBL" id="KAJ3584517.1"/>
    </source>
</evidence>
<comment type="caution">
    <text evidence="2">The sequence shown here is derived from an EMBL/GenBank/DDBJ whole genome shotgun (WGS) entry which is preliminary data.</text>
</comment>
<accession>A0A9Q0I2L6</accession>
<proteinExistence type="predicted"/>
<feature type="non-terminal residue" evidence="2">
    <location>
        <position position="1"/>
    </location>
</feature>
<dbReference type="EMBL" id="JANIIK010000119">
    <property type="protein sequence ID" value="KAJ3584517.1"/>
    <property type="molecule type" value="Genomic_DNA"/>
</dbReference>
<gene>
    <name evidence="2" type="ORF">NHX12_015012</name>
</gene>
<keyword evidence="3" id="KW-1185">Reference proteome</keyword>
<protein>
    <submittedName>
        <fullName evidence="2">Uncharacterized protein</fullName>
    </submittedName>
</protein>